<dbReference type="InterPro" id="IPR037185">
    <property type="entry name" value="EmrE-like"/>
</dbReference>
<dbReference type="RefSeq" id="WP_120710274.1">
    <property type="nucleotide sequence ID" value="NZ_RBCJ01000001.1"/>
</dbReference>
<keyword evidence="5 6" id="KW-0472">Membrane</keyword>
<sequence>MTKRTLAILAAVGATTIYGLNHTIAKGAMPHYIQPFAFIMFRVVGAAILFWVISVFGPKEKIEKKDYLRMLVCAILGMGVNMLVFFKGLALSTPINSAVLITITPIIVLILSALLIKEKILPQKVLGIAIGLLGALGLIVFGSEIRQDAPNIPLGNFLIFMNSVFYGSYLIVAKILIAKYHPFTFMKWLFTLGILICLPFGYTEVTEIDWANLPFDAIWRMAFVVVGTTFCTYLFNIFALTQLKASTLSAFVYVQPLIGILYAVATGKDSLTTLKIAAACLVLLGVYLASRKPKPRLN</sequence>
<feature type="transmembrane region" description="Helical" evidence="6">
    <location>
        <begin position="125"/>
        <end position="145"/>
    </location>
</feature>
<keyword evidence="4 6" id="KW-1133">Transmembrane helix</keyword>
<dbReference type="Proteomes" id="UP000276603">
    <property type="component" value="Unassembled WGS sequence"/>
</dbReference>
<name>A0A3B0CGD4_9FLAO</name>
<evidence type="ECO:0000256" key="6">
    <source>
        <dbReference type="SAM" id="Phobius"/>
    </source>
</evidence>
<gene>
    <name evidence="8" type="ORF">D7Z94_04290</name>
</gene>
<accession>A0A3B0CGD4</accession>
<organism evidence="8 9">
    <name type="scientific">Ulvibacterium marinum</name>
    <dbReference type="NCBI Taxonomy" id="2419782"/>
    <lineage>
        <taxon>Bacteria</taxon>
        <taxon>Pseudomonadati</taxon>
        <taxon>Bacteroidota</taxon>
        <taxon>Flavobacteriia</taxon>
        <taxon>Flavobacteriales</taxon>
        <taxon>Flavobacteriaceae</taxon>
        <taxon>Ulvibacterium</taxon>
    </lineage>
</organism>
<dbReference type="AlphaFoldDB" id="A0A3B0CGD4"/>
<dbReference type="InterPro" id="IPR050638">
    <property type="entry name" value="AA-Vitamin_Transporters"/>
</dbReference>
<feature type="transmembrane region" description="Helical" evidence="6">
    <location>
        <begin position="98"/>
        <end position="116"/>
    </location>
</feature>
<feature type="transmembrane region" description="Helical" evidence="6">
    <location>
        <begin position="157"/>
        <end position="176"/>
    </location>
</feature>
<keyword evidence="9" id="KW-1185">Reference proteome</keyword>
<evidence type="ECO:0000256" key="3">
    <source>
        <dbReference type="ARBA" id="ARBA00022692"/>
    </source>
</evidence>
<keyword evidence="3 6" id="KW-0812">Transmembrane</keyword>
<keyword evidence="2" id="KW-1003">Cell membrane</keyword>
<dbReference type="Pfam" id="PF00892">
    <property type="entry name" value="EamA"/>
    <property type="match status" value="2"/>
</dbReference>
<feature type="transmembrane region" description="Helical" evidence="6">
    <location>
        <begin position="217"/>
        <end position="235"/>
    </location>
</feature>
<evidence type="ECO:0000259" key="7">
    <source>
        <dbReference type="Pfam" id="PF00892"/>
    </source>
</evidence>
<evidence type="ECO:0000313" key="9">
    <source>
        <dbReference type="Proteomes" id="UP000276603"/>
    </source>
</evidence>
<dbReference type="InterPro" id="IPR000620">
    <property type="entry name" value="EamA_dom"/>
</dbReference>
<proteinExistence type="predicted"/>
<dbReference type="PANTHER" id="PTHR32322:SF18">
    <property type="entry name" value="S-ADENOSYLMETHIONINE_S-ADENOSYLHOMOCYSTEINE TRANSPORTER"/>
    <property type="match status" value="1"/>
</dbReference>
<feature type="domain" description="EamA" evidence="7">
    <location>
        <begin position="154"/>
        <end position="290"/>
    </location>
</feature>
<dbReference type="GO" id="GO:0005886">
    <property type="term" value="C:plasma membrane"/>
    <property type="evidence" value="ECO:0007669"/>
    <property type="project" value="UniProtKB-SubCell"/>
</dbReference>
<feature type="transmembrane region" description="Helical" evidence="6">
    <location>
        <begin position="188"/>
        <end position="205"/>
    </location>
</feature>
<dbReference type="PANTHER" id="PTHR32322">
    <property type="entry name" value="INNER MEMBRANE TRANSPORTER"/>
    <property type="match status" value="1"/>
</dbReference>
<feature type="transmembrane region" description="Helical" evidence="6">
    <location>
        <begin position="68"/>
        <end position="86"/>
    </location>
</feature>
<reference evidence="8 9" key="1">
    <citation type="submission" date="2018-10" db="EMBL/GenBank/DDBJ databases">
        <title>Ulvibacterium marinum gen. nov., sp. nov., a novel marine bacterium of the family Flavobacteriaceae, isolated from a culture of the green alga Ulva prolifera.</title>
        <authorList>
            <person name="Zhang Z."/>
        </authorList>
    </citation>
    <scope>NUCLEOTIDE SEQUENCE [LARGE SCALE GENOMIC DNA]</scope>
    <source>
        <strain evidence="8 9">CCMM003</strain>
    </source>
</reference>
<feature type="transmembrane region" description="Helical" evidence="6">
    <location>
        <begin position="247"/>
        <end position="265"/>
    </location>
</feature>
<feature type="transmembrane region" description="Helical" evidence="6">
    <location>
        <begin position="35"/>
        <end position="56"/>
    </location>
</feature>
<dbReference type="OrthoDB" id="9811486at2"/>
<evidence type="ECO:0000256" key="1">
    <source>
        <dbReference type="ARBA" id="ARBA00004651"/>
    </source>
</evidence>
<comment type="caution">
    <text evidence="8">The sequence shown here is derived from an EMBL/GenBank/DDBJ whole genome shotgun (WGS) entry which is preliminary data.</text>
</comment>
<protein>
    <submittedName>
        <fullName evidence="8">DMT family transporter</fullName>
    </submittedName>
</protein>
<feature type="transmembrane region" description="Helical" evidence="6">
    <location>
        <begin position="271"/>
        <end position="289"/>
    </location>
</feature>
<feature type="domain" description="EamA" evidence="7">
    <location>
        <begin position="6"/>
        <end position="139"/>
    </location>
</feature>
<comment type="subcellular location">
    <subcellularLocation>
        <location evidence="1">Cell membrane</location>
        <topology evidence="1">Multi-pass membrane protein</topology>
    </subcellularLocation>
</comment>
<evidence type="ECO:0000313" key="8">
    <source>
        <dbReference type="EMBL" id="RKN83067.1"/>
    </source>
</evidence>
<evidence type="ECO:0000256" key="5">
    <source>
        <dbReference type="ARBA" id="ARBA00023136"/>
    </source>
</evidence>
<dbReference type="SUPFAM" id="SSF103481">
    <property type="entry name" value="Multidrug resistance efflux transporter EmrE"/>
    <property type="match status" value="2"/>
</dbReference>
<evidence type="ECO:0000256" key="4">
    <source>
        <dbReference type="ARBA" id="ARBA00022989"/>
    </source>
</evidence>
<evidence type="ECO:0000256" key="2">
    <source>
        <dbReference type="ARBA" id="ARBA00022475"/>
    </source>
</evidence>
<dbReference type="EMBL" id="RBCJ01000001">
    <property type="protein sequence ID" value="RKN83067.1"/>
    <property type="molecule type" value="Genomic_DNA"/>
</dbReference>